<dbReference type="EMBL" id="DVMT01000027">
    <property type="protein sequence ID" value="HIU40160.1"/>
    <property type="molecule type" value="Genomic_DNA"/>
</dbReference>
<evidence type="ECO:0000313" key="2">
    <source>
        <dbReference type="Proteomes" id="UP000824074"/>
    </source>
</evidence>
<dbReference type="InterPro" id="IPR036689">
    <property type="entry name" value="ESAT-6-like_sf"/>
</dbReference>
<name>A0A9D1IM42_9FIRM</name>
<gene>
    <name evidence="1" type="ORF">IAB68_02520</name>
</gene>
<accession>A0A9D1IM42</accession>
<comment type="caution">
    <text evidence="1">The sequence shown here is derived from an EMBL/GenBank/DDBJ whole genome shotgun (WGS) entry which is preliminary data.</text>
</comment>
<organism evidence="1 2">
    <name type="scientific">Candidatus Aphodocola excrementigallinarum</name>
    <dbReference type="NCBI Taxonomy" id="2840670"/>
    <lineage>
        <taxon>Bacteria</taxon>
        <taxon>Bacillati</taxon>
        <taxon>Bacillota</taxon>
        <taxon>Bacilli</taxon>
        <taxon>Candidatus Aphodocola</taxon>
    </lineage>
</organism>
<sequence length="96" mass="11465">MKLISDSEFIQLSAQMKERIESIHSKTNQLKERFDSLSSVWKGDDATSVLNAFNRCYPYIDTFYNVMLLYHYYLSHYDIIFKQIEEKLGTRLNITR</sequence>
<dbReference type="Proteomes" id="UP000824074">
    <property type="component" value="Unassembled WGS sequence"/>
</dbReference>
<dbReference type="Gene3D" id="1.10.287.1060">
    <property type="entry name" value="ESAT-6-like"/>
    <property type="match status" value="1"/>
</dbReference>
<protein>
    <submittedName>
        <fullName evidence="1">WXG100 family type VII secretion target</fullName>
    </submittedName>
</protein>
<dbReference type="SUPFAM" id="SSF140453">
    <property type="entry name" value="EsxAB dimer-like"/>
    <property type="match status" value="1"/>
</dbReference>
<proteinExistence type="predicted"/>
<evidence type="ECO:0000313" key="1">
    <source>
        <dbReference type="EMBL" id="HIU40160.1"/>
    </source>
</evidence>
<reference evidence="1" key="1">
    <citation type="submission" date="2020-10" db="EMBL/GenBank/DDBJ databases">
        <authorList>
            <person name="Gilroy R."/>
        </authorList>
    </citation>
    <scope>NUCLEOTIDE SEQUENCE</scope>
    <source>
        <strain evidence="1">CHK193-30670</strain>
    </source>
</reference>
<reference evidence="1" key="2">
    <citation type="journal article" date="2021" name="PeerJ">
        <title>Extensive microbial diversity within the chicken gut microbiome revealed by metagenomics and culture.</title>
        <authorList>
            <person name="Gilroy R."/>
            <person name="Ravi A."/>
            <person name="Getino M."/>
            <person name="Pursley I."/>
            <person name="Horton D.L."/>
            <person name="Alikhan N.F."/>
            <person name="Baker D."/>
            <person name="Gharbi K."/>
            <person name="Hall N."/>
            <person name="Watson M."/>
            <person name="Adriaenssens E.M."/>
            <person name="Foster-Nyarko E."/>
            <person name="Jarju S."/>
            <person name="Secka A."/>
            <person name="Antonio M."/>
            <person name="Oren A."/>
            <person name="Chaudhuri R.R."/>
            <person name="La Ragione R."/>
            <person name="Hildebrand F."/>
            <person name="Pallen M.J."/>
        </authorList>
    </citation>
    <scope>NUCLEOTIDE SEQUENCE</scope>
    <source>
        <strain evidence="1">CHK193-30670</strain>
    </source>
</reference>
<dbReference type="AlphaFoldDB" id="A0A9D1IM42"/>